<evidence type="ECO:0000313" key="4">
    <source>
        <dbReference type="EMBL" id="KAK4435598.1"/>
    </source>
</evidence>
<evidence type="ECO:0000256" key="2">
    <source>
        <dbReference type="ARBA" id="ARBA00022737"/>
    </source>
</evidence>
<dbReference type="PANTHER" id="PTHR47938">
    <property type="entry name" value="RESPIRATORY COMPLEX I CHAPERONE (CIA84), PUTATIVE (AFU_ORTHOLOGUE AFUA_2G06020)-RELATED"/>
    <property type="match status" value="1"/>
</dbReference>
<evidence type="ECO:0000256" key="1">
    <source>
        <dbReference type="ARBA" id="ARBA00007626"/>
    </source>
</evidence>
<dbReference type="InterPro" id="IPR002885">
    <property type="entry name" value="PPR_rpt"/>
</dbReference>
<dbReference type="AlphaFoldDB" id="A0AAE1YTS7"/>
<dbReference type="GO" id="GO:0005739">
    <property type="term" value="C:mitochondrion"/>
    <property type="evidence" value="ECO:0007669"/>
    <property type="project" value="TreeGrafter"/>
</dbReference>
<dbReference type="PANTHER" id="PTHR47938:SF35">
    <property type="entry name" value="PENTATRICOPEPTIDE REPEAT-CONTAINING PROTEIN 4, MITOCHONDRIAL-RELATED"/>
    <property type="match status" value="1"/>
</dbReference>
<comment type="similarity">
    <text evidence="1">Belongs to the PPR family. P subfamily.</text>
</comment>
<dbReference type="Pfam" id="PF13041">
    <property type="entry name" value="PPR_2"/>
    <property type="match status" value="2"/>
</dbReference>
<evidence type="ECO:0000313" key="5">
    <source>
        <dbReference type="Proteomes" id="UP001293254"/>
    </source>
</evidence>
<accession>A0AAE1YTS7</accession>
<reference evidence="4" key="1">
    <citation type="submission" date="2020-06" db="EMBL/GenBank/DDBJ databases">
        <authorList>
            <person name="Li T."/>
            <person name="Hu X."/>
            <person name="Zhang T."/>
            <person name="Song X."/>
            <person name="Zhang H."/>
            <person name="Dai N."/>
            <person name="Sheng W."/>
            <person name="Hou X."/>
            <person name="Wei L."/>
        </authorList>
    </citation>
    <scope>NUCLEOTIDE SEQUENCE</scope>
    <source>
        <strain evidence="4">3651</strain>
        <tissue evidence="4">Leaf</tissue>
    </source>
</reference>
<dbReference type="GO" id="GO:0003729">
    <property type="term" value="F:mRNA binding"/>
    <property type="evidence" value="ECO:0007669"/>
    <property type="project" value="TreeGrafter"/>
</dbReference>
<keyword evidence="5" id="KW-1185">Reference proteome</keyword>
<protein>
    <submittedName>
        <fullName evidence="4">Pentatricopeptide repeat-containing protein, mitochondrial</fullName>
    </submittedName>
</protein>
<dbReference type="EMBL" id="JACGWO010000002">
    <property type="protein sequence ID" value="KAK4435598.1"/>
    <property type="molecule type" value="Genomic_DNA"/>
</dbReference>
<dbReference type="Gene3D" id="1.25.40.10">
    <property type="entry name" value="Tetratricopeptide repeat domain"/>
    <property type="match status" value="3"/>
</dbReference>
<feature type="repeat" description="PPR" evidence="3">
    <location>
        <begin position="204"/>
        <end position="238"/>
    </location>
</feature>
<sequence>MQFIQCCGRLNRGYPDPGLSPNCRPSPVRLFFCQIRPTHPSASRRRLTRSNLRPPPENLNFVVLQFSNETLKGKEERKKTQMAAENSGHLLQVPPPRFPTHHTAADLPPQARILCEILSTAPVHEVEARLASTQIQPEPEIVQQVLKLSYNTPSAAAKFFRWAGMAQKHTAYSWNLMVDLLGKNKLFEPMWDAIRSMKQEALLSLTTFVSIFENYCIAGRFDEAVMTFDVMERYGIPPDIIAVNSLLSAMCREDNHTAKALAFFERIKANIPPDADSFAILLEGWEKEGNVANAKHTFGEMVIRVGWSPQYMFAYDAFLNTLVRGSQGDEAIKFLQVMKGKNCLPGLRFFSNALDIFAKQNDSAYAIMLWDIMVGGGLVPTLTMYNIMIGLLTSTNDVDNAFRLLDDMVFHGAFPDSLTYNMIFECLIKNKKVHEVGKFFIEMVKNEWPPTPANFTAAIKMLFDGDDPEMAIEIWKYMAKNNISPRDDGANAVLLGFCNLGRLTDLRRFIEKMIDERIIIYESTMTKVKNAFYKEGRSARDIYDHISRKWKSSYL</sequence>
<dbReference type="InterPro" id="IPR011990">
    <property type="entry name" value="TPR-like_helical_dom_sf"/>
</dbReference>
<keyword evidence="2" id="KW-0677">Repeat</keyword>
<reference evidence="4" key="2">
    <citation type="journal article" date="2024" name="Plant">
        <title>Genomic evolution and insights into agronomic trait innovations of Sesamum species.</title>
        <authorList>
            <person name="Miao H."/>
            <person name="Wang L."/>
            <person name="Qu L."/>
            <person name="Liu H."/>
            <person name="Sun Y."/>
            <person name="Le M."/>
            <person name="Wang Q."/>
            <person name="Wei S."/>
            <person name="Zheng Y."/>
            <person name="Lin W."/>
            <person name="Duan Y."/>
            <person name="Cao H."/>
            <person name="Xiong S."/>
            <person name="Wang X."/>
            <person name="Wei L."/>
            <person name="Li C."/>
            <person name="Ma Q."/>
            <person name="Ju M."/>
            <person name="Zhao R."/>
            <person name="Li G."/>
            <person name="Mu C."/>
            <person name="Tian Q."/>
            <person name="Mei H."/>
            <person name="Zhang T."/>
            <person name="Gao T."/>
            <person name="Zhang H."/>
        </authorList>
    </citation>
    <scope>NUCLEOTIDE SEQUENCE</scope>
    <source>
        <strain evidence="4">3651</strain>
    </source>
</reference>
<dbReference type="GO" id="GO:0140053">
    <property type="term" value="P:mitochondrial gene expression"/>
    <property type="evidence" value="ECO:0007669"/>
    <property type="project" value="TreeGrafter"/>
</dbReference>
<dbReference type="Proteomes" id="UP001293254">
    <property type="component" value="Unassembled WGS sequence"/>
</dbReference>
<organism evidence="4 5">
    <name type="scientific">Sesamum alatum</name>
    <dbReference type="NCBI Taxonomy" id="300844"/>
    <lineage>
        <taxon>Eukaryota</taxon>
        <taxon>Viridiplantae</taxon>
        <taxon>Streptophyta</taxon>
        <taxon>Embryophyta</taxon>
        <taxon>Tracheophyta</taxon>
        <taxon>Spermatophyta</taxon>
        <taxon>Magnoliopsida</taxon>
        <taxon>eudicotyledons</taxon>
        <taxon>Gunneridae</taxon>
        <taxon>Pentapetalae</taxon>
        <taxon>asterids</taxon>
        <taxon>lamiids</taxon>
        <taxon>Lamiales</taxon>
        <taxon>Pedaliaceae</taxon>
        <taxon>Sesamum</taxon>
    </lineage>
</organism>
<name>A0AAE1YTS7_9LAMI</name>
<gene>
    <name evidence="4" type="ORF">Salat_0723300</name>
</gene>
<evidence type="ECO:0000256" key="3">
    <source>
        <dbReference type="PROSITE-ProRule" id="PRU00708"/>
    </source>
</evidence>
<feature type="repeat" description="PPR" evidence="3">
    <location>
        <begin position="416"/>
        <end position="450"/>
    </location>
</feature>
<dbReference type="Pfam" id="PF01535">
    <property type="entry name" value="PPR"/>
    <property type="match status" value="1"/>
</dbReference>
<feature type="repeat" description="PPR" evidence="3">
    <location>
        <begin position="381"/>
        <end position="415"/>
    </location>
</feature>
<dbReference type="PROSITE" id="PS51375">
    <property type="entry name" value="PPR"/>
    <property type="match status" value="3"/>
</dbReference>
<comment type="caution">
    <text evidence="4">The sequence shown here is derived from an EMBL/GenBank/DDBJ whole genome shotgun (WGS) entry which is preliminary data.</text>
</comment>
<dbReference type="NCBIfam" id="TIGR00756">
    <property type="entry name" value="PPR"/>
    <property type="match status" value="3"/>
</dbReference>
<proteinExistence type="inferred from homology"/>